<dbReference type="RefSeq" id="WP_316265795.1">
    <property type="nucleotide sequence ID" value="NZ_AP027742.1"/>
</dbReference>
<protein>
    <recommendedName>
        <fullName evidence="3">HTH cro/C1-type domain-containing protein</fullName>
    </recommendedName>
</protein>
<keyword evidence="1" id="KW-0238">DNA-binding</keyword>
<keyword evidence="2" id="KW-1133">Transmembrane helix</keyword>
<dbReference type="InterPro" id="IPR001387">
    <property type="entry name" value="Cro/C1-type_HTH"/>
</dbReference>
<dbReference type="EMBL" id="AP027742">
    <property type="protein sequence ID" value="BDZ78718.1"/>
    <property type="molecule type" value="Genomic_DNA"/>
</dbReference>
<gene>
    <name evidence="4" type="ORF">Lac1_29010</name>
</gene>
<keyword evidence="5" id="KW-1185">Reference proteome</keyword>
<dbReference type="CDD" id="cd00093">
    <property type="entry name" value="HTH_XRE"/>
    <property type="match status" value="1"/>
</dbReference>
<feature type="transmembrane region" description="Helical" evidence="2">
    <location>
        <begin position="129"/>
        <end position="150"/>
    </location>
</feature>
<evidence type="ECO:0000256" key="2">
    <source>
        <dbReference type="SAM" id="Phobius"/>
    </source>
</evidence>
<dbReference type="PANTHER" id="PTHR46558">
    <property type="entry name" value="TRACRIPTIONAL REGULATORY PROTEIN-RELATED-RELATED"/>
    <property type="match status" value="1"/>
</dbReference>
<feature type="domain" description="HTH cro/C1-type" evidence="3">
    <location>
        <begin position="7"/>
        <end position="61"/>
    </location>
</feature>
<dbReference type="PANTHER" id="PTHR46558:SF13">
    <property type="entry name" value="HTH-TYPE TRANSCRIPTIONAL REGULATOR IMMR"/>
    <property type="match status" value="1"/>
</dbReference>
<dbReference type="Pfam" id="PF01381">
    <property type="entry name" value="HTH_3"/>
    <property type="match status" value="1"/>
</dbReference>
<keyword evidence="2" id="KW-0812">Transmembrane</keyword>
<dbReference type="Proteomes" id="UP001305815">
    <property type="component" value="Chromosome"/>
</dbReference>
<accession>A0ABM8I6B0</accession>
<organism evidence="4 5">
    <name type="scientific">Claveliimonas bilis</name>
    <dbReference type="NCBI Taxonomy" id="3028070"/>
    <lineage>
        <taxon>Bacteria</taxon>
        <taxon>Bacillati</taxon>
        <taxon>Bacillota</taxon>
        <taxon>Clostridia</taxon>
        <taxon>Lachnospirales</taxon>
        <taxon>Lachnospiraceae</taxon>
        <taxon>Claveliimonas</taxon>
    </lineage>
</organism>
<dbReference type="SUPFAM" id="SSF47413">
    <property type="entry name" value="lambda repressor-like DNA-binding domains"/>
    <property type="match status" value="1"/>
</dbReference>
<sequence length="179" mass="20573">MEIGDNLKRIRLKRGLSQNEVADKLNISRQAVSKWERNISSPDIETLEKLRKLYDVSFDELITQTEIDSNASIVEKSDNMDIFEGQENRIIHCLIIIGMLVLSCSLPFLGIIISIFIIYYLVKIRSKSILLFSCCFLAIFINTWNTWAFLNNAFIKEATATVEVVAVNYKNNYLDHLGF</sequence>
<evidence type="ECO:0000256" key="1">
    <source>
        <dbReference type="ARBA" id="ARBA00023125"/>
    </source>
</evidence>
<evidence type="ECO:0000313" key="5">
    <source>
        <dbReference type="Proteomes" id="UP001305815"/>
    </source>
</evidence>
<dbReference type="Gene3D" id="1.10.260.40">
    <property type="entry name" value="lambda repressor-like DNA-binding domains"/>
    <property type="match status" value="1"/>
</dbReference>
<keyword evidence="2" id="KW-0472">Membrane</keyword>
<dbReference type="InterPro" id="IPR010982">
    <property type="entry name" value="Lambda_DNA-bd_dom_sf"/>
</dbReference>
<evidence type="ECO:0000313" key="4">
    <source>
        <dbReference type="EMBL" id="BDZ78718.1"/>
    </source>
</evidence>
<evidence type="ECO:0000259" key="3">
    <source>
        <dbReference type="PROSITE" id="PS50943"/>
    </source>
</evidence>
<feature type="transmembrane region" description="Helical" evidence="2">
    <location>
        <begin position="89"/>
        <end position="122"/>
    </location>
</feature>
<proteinExistence type="predicted"/>
<dbReference type="SMART" id="SM00530">
    <property type="entry name" value="HTH_XRE"/>
    <property type="match status" value="1"/>
</dbReference>
<name>A0ABM8I6B0_9FIRM</name>
<dbReference type="PROSITE" id="PS50943">
    <property type="entry name" value="HTH_CROC1"/>
    <property type="match status" value="1"/>
</dbReference>
<reference evidence="5" key="1">
    <citation type="journal article" date="2023" name="Int. J. Syst. Evol. Microbiol.">
        <title>Claveliimonas bilis gen. nov., sp. nov., deoxycholic acid-producing bacteria isolated from human faeces, and reclassification of Sellimonas monacensis Zenner et al. 2021 as Claveliimonas monacensis comb. nov.</title>
        <authorList>
            <person name="Hisatomi A."/>
            <person name="Kastawa N.W.E.P.G."/>
            <person name="Song I."/>
            <person name="Ohkuma M."/>
            <person name="Fukiya S."/>
            <person name="Sakamoto M."/>
        </authorList>
    </citation>
    <scope>NUCLEOTIDE SEQUENCE [LARGE SCALE GENOMIC DNA]</scope>
    <source>
        <strain evidence="5">12BBH14</strain>
    </source>
</reference>